<comment type="caution">
    <text evidence="2">The sequence shown here is derived from an EMBL/GenBank/DDBJ whole genome shotgun (WGS) entry which is preliminary data.</text>
</comment>
<dbReference type="AlphaFoldDB" id="A0A840YW39"/>
<evidence type="ECO:0000313" key="2">
    <source>
        <dbReference type="EMBL" id="MBB5717756.1"/>
    </source>
</evidence>
<feature type="region of interest" description="Disordered" evidence="1">
    <location>
        <begin position="22"/>
        <end position="44"/>
    </location>
</feature>
<evidence type="ECO:0000313" key="3">
    <source>
        <dbReference type="Proteomes" id="UP000554342"/>
    </source>
</evidence>
<reference evidence="2 3" key="1">
    <citation type="submission" date="2020-08" db="EMBL/GenBank/DDBJ databases">
        <title>Genomic Encyclopedia of Type Strains, Phase IV (KMG-IV): sequencing the most valuable type-strain genomes for metagenomic binning, comparative biology and taxonomic classification.</title>
        <authorList>
            <person name="Goeker M."/>
        </authorList>
    </citation>
    <scope>NUCLEOTIDE SEQUENCE [LARGE SCALE GENOMIC DNA]</scope>
    <source>
        <strain evidence="2 3">DSM 27203</strain>
    </source>
</reference>
<keyword evidence="3" id="KW-1185">Reference proteome</keyword>
<sequence length="44" mass="4802">MLARVPSPSYIGRMGRDAGTRLRVVRFADKGPRSPATPGSGFRR</sequence>
<protein>
    <submittedName>
        <fullName evidence="2">Uncharacterized protein</fullName>
    </submittedName>
</protein>
<dbReference type="Proteomes" id="UP000554342">
    <property type="component" value="Unassembled WGS sequence"/>
</dbReference>
<proteinExistence type="predicted"/>
<evidence type="ECO:0000256" key="1">
    <source>
        <dbReference type="SAM" id="MobiDB-lite"/>
    </source>
</evidence>
<dbReference type="EMBL" id="JACIJI010000001">
    <property type="protein sequence ID" value="MBB5717756.1"/>
    <property type="molecule type" value="Genomic_DNA"/>
</dbReference>
<name>A0A840YW39_9SPHN</name>
<feature type="compositionally biased region" description="Basic and acidic residues" evidence="1">
    <location>
        <begin position="22"/>
        <end position="32"/>
    </location>
</feature>
<accession>A0A840YW39</accession>
<organism evidence="2 3">
    <name type="scientific">Stakelama sediminis</name>
    <dbReference type="NCBI Taxonomy" id="463200"/>
    <lineage>
        <taxon>Bacteria</taxon>
        <taxon>Pseudomonadati</taxon>
        <taxon>Pseudomonadota</taxon>
        <taxon>Alphaproteobacteria</taxon>
        <taxon>Sphingomonadales</taxon>
        <taxon>Sphingomonadaceae</taxon>
        <taxon>Stakelama</taxon>
    </lineage>
</organism>
<gene>
    <name evidence="2" type="ORF">FHR23_000663</name>
</gene>